<dbReference type="Pfam" id="PF24764">
    <property type="entry name" value="rva_4"/>
    <property type="match status" value="1"/>
</dbReference>
<comment type="caution">
    <text evidence="2">The sequence shown here is derived from an EMBL/GenBank/DDBJ whole genome shotgun (WGS) entry which is preliminary data.</text>
</comment>
<dbReference type="EMBL" id="JBBXMP010000164">
    <property type="protein sequence ID" value="KAL0060727.1"/>
    <property type="molecule type" value="Genomic_DNA"/>
</dbReference>
<evidence type="ECO:0000313" key="3">
    <source>
        <dbReference type="Proteomes" id="UP001437256"/>
    </source>
</evidence>
<feature type="domain" description="Integrase core" evidence="1">
    <location>
        <begin position="72"/>
        <end position="237"/>
    </location>
</feature>
<reference evidence="2 3" key="1">
    <citation type="submission" date="2024-05" db="EMBL/GenBank/DDBJ databases">
        <title>A draft genome resource for the thread blight pathogen Marasmius tenuissimus strain MS-2.</title>
        <authorList>
            <person name="Yulfo-Soto G.E."/>
            <person name="Baruah I.K."/>
            <person name="Amoako-Attah I."/>
            <person name="Bukari Y."/>
            <person name="Meinhardt L.W."/>
            <person name="Bailey B.A."/>
            <person name="Cohen S.P."/>
        </authorList>
    </citation>
    <scope>NUCLEOTIDE SEQUENCE [LARGE SCALE GENOMIC DNA]</scope>
    <source>
        <strain evidence="2 3">MS-2</strain>
    </source>
</reference>
<proteinExistence type="predicted"/>
<name>A0ABR2ZHJ3_9AGAR</name>
<dbReference type="Proteomes" id="UP001437256">
    <property type="component" value="Unassembled WGS sequence"/>
</dbReference>
<protein>
    <recommendedName>
        <fullName evidence="1">Integrase core domain-containing protein</fullName>
    </recommendedName>
</protein>
<dbReference type="PANTHER" id="PTHR46177:SF1">
    <property type="entry name" value="INTEGRASE CATALYTIC DOMAIN-CONTAINING PROTEIN"/>
    <property type="match status" value="1"/>
</dbReference>
<dbReference type="InterPro" id="IPR058913">
    <property type="entry name" value="Integrase_dom_put"/>
</dbReference>
<dbReference type="PANTHER" id="PTHR46177">
    <property type="entry name" value="INTEGRASE CATALYTIC DOMAIN-CONTAINING PROTEIN"/>
    <property type="match status" value="1"/>
</dbReference>
<evidence type="ECO:0000313" key="2">
    <source>
        <dbReference type="EMBL" id="KAL0060727.1"/>
    </source>
</evidence>
<organism evidence="2 3">
    <name type="scientific">Marasmius tenuissimus</name>
    <dbReference type="NCBI Taxonomy" id="585030"/>
    <lineage>
        <taxon>Eukaryota</taxon>
        <taxon>Fungi</taxon>
        <taxon>Dikarya</taxon>
        <taxon>Basidiomycota</taxon>
        <taxon>Agaricomycotina</taxon>
        <taxon>Agaricomycetes</taxon>
        <taxon>Agaricomycetidae</taxon>
        <taxon>Agaricales</taxon>
        <taxon>Marasmiineae</taxon>
        <taxon>Marasmiaceae</taxon>
        <taxon>Marasmius</taxon>
    </lineage>
</organism>
<gene>
    <name evidence="2" type="ORF">AAF712_012507</name>
</gene>
<evidence type="ECO:0000259" key="1">
    <source>
        <dbReference type="Pfam" id="PF24764"/>
    </source>
</evidence>
<sequence length="353" mass="41277">MPRPTKDIKEDLKPIVEQFWRLSIPDTEGVELLKEFYNNNKENVRELIGRVLRTIEPDAVEQQKGRRFKRQIYHAAGVNDTWCMDQHDKFQKFGLRFHNVLDPFSRHNMWLKVWWTNKNPRLIAKFYLDAARADGDGHCAGYIPLTTQSDPGTENFGIANMHTEIRQLLEPQLQEINWSVYTWDFSPGYHNLFQAGVLSGLYDPGNNLDRLVFQEIAIPFMQQELDMWLARRNHSKPWANKHKILPHGIPALIKKFPHKFGALDFKSDQEIHGETMDLLQGQKELLIGGKVVNEAKRYVEEVDLFEGAFFHDEENYLLVDFSDEEVEQDARLEEVFADFTDEEEMEVEQSLLG</sequence>
<accession>A0ABR2ZHJ3</accession>
<keyword evidence="3" id="KW-1185">Reference proteome</keyword>